<dbReference type="EMBL" id="JAWLUM010000001">
    <property type="protein sequence ID" value="MDV7133872.1"/>
    <property type="molecule type" value="Genomic_DNA"/>
</dbReference>
<organism evidence="3 4">
    <name type="scientific">Williamsia marianensis</name>
    <dbReference type="NCBI Taxonomy" id="85044"/>
    <lineage>
        <taxon>Bacteria</taxon>
        <taxon>Bacillati</taxon>
        <taxon>Actinomycetota</taxon>
        <taxon>Actinomycetes</taxon>
        <taxon>Mycobacteriales</taxon>
        <taxon>Nocardiaceae</taxon>
        <taxon>Williamsia</taxon>
    </lineage>
</organism>
<dbReference type="RefSeq" id="WP_317712831.1">
    <property type="nucleotide sequence ID" value="NZ_JAWLUM010000001.1"/>
</dbReference>
<protein>
    <submittedName>
        <fullName evidence="3">SDR family oxidoreductase</fullName>
    </submittedName>
</protein>
<evidence type="ECO:0000256" key="2">
    <source>
        <dbReference type="ARBA" id="ARBA00023002"/>
    </source>
</evidence>
<proteinExistence type="inferred from homology"/>
<keyword evidence="4" id="KW-1185">Reference proteome</keyword>
<name>A0ABU4ET78_WILMA</name>
<keyword evidence="2" id="KW-0560">Oxidoreductase</keyword>
<sequence>MKKPVALVTGGSRGIGRAIVERLAESHDVAFTFRRDSDAASEVVNSVAAAGGVAISGQADLSDAGEAARVVQWAEDALGPISALVGNAGAASRGKSSVESSDDEYLRLFQLLTMSNVALSRAAIGSLREQAGSIVFISSTVTDLLPAGTAPYAAGKAALDATVAVMAREEREFGVRVNSVAPGLVATDMGDKLARAASGEASASALDSRSPLGQVCRPSDVANAVAYLIGADASYVTGHRLIVDGGGPNQSLLP</sequence>
<dbReference type="Gene3D" id="3.40.50.720">
    <property type="entry name" value="NAD(P)-binding Rossmann-like Domain"/>
    <property type="match status" value="1"/>
</dbReference>
<evidence type="ECO:0000256" key="1">
    <source>
        <dbReference type="ARBA" id="ARBA00006484"/>
    </source>
</evidence>
<evidence type="ECO:0000313" key="4">
    <source>
        <dbReference type="Proteomes" id="UP001185792"/>
    </source>
</evidence>
<dbReference type="CDD" id="cd05233">
    <property type="entry name" value="SDR_c"/>
    <property type="match status" value="1"/>
</dbReference>
<dbReference type="InterPro" id="IPR036291">
    <property type="entry name" value="NAD(P)-bd_dom_sf"/>
</dbReference>
<evidence type="ECO:0000313" key="3">
    <source>
        <dbReference type="EMBL" id="MDV7133872.1"/>
    </source>
</evidence>
<dbReference type="Pfam" id="PF13561">
    <property type="entry name" value="adh_short_C2"/>
    <property type="match status" value="1"/>
</dbReference>
<dbReference type="PANTHER" id="PTHR43639">
    <property type="entry name" value="OXIDOREDUCTASE, SHORT-CHAIN DEHYDROGENASE/REDUCTASE FAMILY (AFU_ORTHOLOGUE AFUA_5G02870)"/>
    <property type="match status" value="1"/>
</dbReference>
<dbReference type="InterPro" id="IPR002347">
    <property type="entry name" value="SDR_fam"/>
</dbReference>
<dbReference type="PRINTS" id="PR00081">
    <property type="entry name" value="GDHRDH"/>
</dbReference>
<gene>
    <name evidence="3" type="ORF">R4198_09205</name>
</gene>
<dbReference type="PANTHER" id="PTHR43639:SF1">
    <property type="entry name" value="SHORT-CHAIN DEHYDROGENASE_REDUCTASE FAMILY PROTEIN"/>
    <property type="match status" value="1"/>
</dbReference>
<reference evidence="3 4" key="1">
    <citation type="submission" date="2023-10" db="EMBL/GenBank/DDBJ databases">
        <title>Development of a sustainable strategy for remediation of hydrocarbon-contaminated territories based on the waste exchange concept.</title>
        <authorList>
            <person name="Krivoruchko A."/>
        </authorList>
    </citation>
    <scope>NUCLEOTIDE SEQUENCE [LARGE SCALE GENOMIC DNA]</scope>
    <source>
        <strain evidence="3 4">IEGM 1236</strain>
    </source>
</reference>
<comment type="caution">
    <text evidence="3">The sequence shown here is derived from an EMBL/GenBank/DDBJ whole genome shotgun (WGS) entry which is preliminary data.</text>
</comment>
<dbReference type="SUPFAM" id="SSF51735">
    <property type="entry name" value="NAD(P)-binding Rossmann-fold domains"/>
    <property type="match status" value="1"/>
</dbReference>
<accession>A0ABU4ET78</accession>
<comment type="similarity">
    <text evidence="1">Belongs to the short-chain dehydrogenases/reductases (SDR) family.</text>
</comment>
<dbReference type="Proteomes" id="UP001185792">
    <property type="component" value="Unassembled WGS sequence"/>
</dbReference>